<dbReference type="SUPFAM" id="SSF51905">
    <property type="entry name" value="FAD/NAD(P)-binding domain"/>
    <property type="match status" value="1"/>
</dbReference>
<dbReference type="Gene3D" id="3.90.660.10">
    <property type="match status" value="1"/>
</dbReference>
<evidence type="ECO:0000259" key="7">
    <source>
        <dbReference type="Pfam" id="PF01593"/>
    </source>
</evidence>
<comment type="catalytic activity">
    <reaction evidence="6">
        <text>L-tryptophan + O2 = indole-3-acetamide + CO2 + H2O</text>
        <dbReference type="Rhea" id="RHEA:16165"/>
        <dbReference type="ChEBI" id="CHEBI:15377"/>
        <dbReference type="ChEBI" id="CHEBI:15379"/>
        <dbReference type="ChEBI" id="CHEBI:16031"/>
        <dbReference type="ChEBI" id="CHEBI:16526"/>
        <dbReference type="ChEBI" id="CHEBI:57912"/>
        <dbReference type="EC" id="1.13.12.3"/>
    </reaction>
</comment>
<evidence type="ECO:0000256" key="2">
    <source>
        <dbReference type="ARBA" id="ARBA00005833"/>
    </source>
</evidence>
<dbReference type="SUPFAM" id="SSF54373">
    <property type="entry name" value="FAD-linked reductases, C-terminal domain"/>
    <property type="match status" value="1"/>
</dbReference>
<dbReference type="Pfam" id="PF01593">
    <property type="entry name" value="Amino_oxidase"/>
    <property type="match status" value="1"/>
</dbReference>
<keyword evidence="5" id="KW-0073">Auxin biosynthesis</keyword>
<sequence length="520" mass="58584">MVGAAGGSAAVYQIALALGLTSERAQGSPLIMRPLGKTKRRVVLLGGGLSSLMSAYELERAGYQCTILEASHRIGGRNLTLRSGDLIDEMGNRRYCRFDDEPHLYFNAGPARIPAHHHYVMHYCRELGVALEGFTNVNYNAWVHDTRAFDGRPVRFRRYMADARGFIAELSAKAIDTGAFDAGLSGEDLEKLSAFLKSYGDLAADGRYEGSSRAGYRSPGILAPTPGMLEHPVLNTPLDFPEILKSRFWEWQMHLGERYDKSARMLQPVGGMDNIVNAFVRNIETPMLVRAQVKSIRIENDGVTVIYQHRGEHKAIKADYCMNCIPIHLLAGIDNNFPKAYREALGAAEHTRFFKLGIQVSGRFWERENIYGGISWTNQDITQIWYPSHGIHGKKGVVTAAYSFDLDSCNFFTRMTPEERFEEALRQGEKIHPEYRKYAENFVSIPWGRMDHFMGNFAQWTEEARQQYLGYLQAPLADRHFLMGDQISYHPGWQEGAFSSAHHALGQLQKQVAMESNTAT</sequence>
<dbReference type="AlphaFoldDB" id="A0A450U1H5"/>
<evidence type="ECO:0000256" key="1">
    <source>
        <dbReference type="ARBA" id="ARBA00004814"/>
    </source>
</evidence>
<dbReference type="EC" id="1.13.12.3" evidence="3"/>
<dbReference type="EMBL" id="CAADFE010000103">
    <property type="protein sequence ID" value="VFJ76388.1"/>
    <property type="molecule type" value="Genomic_DNA"/>
</dbReference>
<gene>
    <name evidence="8" type="ORF">BECKFW1821C_GA0114237_11038</name>
</gene>
<dbReference type="InterPro" id="IPR036188">
    <property type="entry name" value="FAD/NAD-bd_sf"/>
</dbReference>
<protein>
    <recommendedName>
        <fullName evidence="4">Tryptophan 2-monooxygenase</fullName>
        <ecNumber evidence="3">1.13.12.3</ecNumber>
    </recommendedName>
</protein>
<feature type="domain" description="Amine oxidase" evidence="7">
    <location>
        <begin position="52"/>
        <end position="504"/>
    </location>
</feature>
<dbReference type="Gene3D" id="1.20.1440.240">
    <property type="match status" value="1"/>
</dbReference>
<dbReference type="PANTHER" id="PTHR10742">
    <property type="entry name" value="FLAVIN MONOAMINE OXIDASE"/>
    <property type="match status" value="1"/>
</dbReference>
<dbReference type="GO" id="GO:0009851">
    <property type="term" value="P:auxin biosynthetic process"/>
    <property type="evidence" value="ECO:0007669"/>
    <property type="project" value="UniProtKB-KW"/>
</dbReference>
<dbReference type="GO" id="GO:0050361">
    <property type="term" value="F:tryptophan 2-monooxygenase activity"/>
    <property type="evidence" value="ECO:0007669"/>
    <property type="project" value="UniProtKB-EC"/>
</dbReference>
<name>A0A450U1H5_9GAMM</name>
<comment type="similarity">
    <text evidence="2">Belongs to the tryptophan 2-monooxygenase family.</text>
</comment>
<evidence type="ECO:0000256" key="6">
    <source>
        <dbReference type="ARBA" id="ARBA00047321"/>
    </source>
</evidence>
<accession>A0A450U1H5</accession>
<dbReference type="PANTHER" id="PTHR10742:SF410">
    <property type="entry name" value="LYSINE-SPECIFIC HISTONE DEMETHYLASE 2"/>
    <property type="match status" value="1"/>
</dbReference>
<dbReference type="Gene3D" id="3.50.50.60">
    <property type="entry name" value="FAD/NAD(P)-binding domain"/>
    <property type="match status" value="1"/>
</dbReference>
<evidence type="ECO:0000256" key="3">
    <source>
        <dbReference type="ARBA" id="ARBA00012535"/>
    </source>
</evidence>
<proteinExistence type="inferred from homology"/>
<evidence type="ECO:0000313" key="8">
    <source>
        <dbReference type="EMBL" id="VFJ76388.1"/>
    </source>
</evidence>
<evidence type="ECO:0000256" key="4">
    <source>
        <dbReference type="ARBA" id="ARBA00017871"/>
    </source>
</evidence>
<organism evidence="8">
    <name type="scientific">Candidatus Kentrum sp. FW</name>
    <dbReference type="NCBI Taxonomy" id="2126338"/>
    <lineage>
        <taxon>Bacteria</taxon>
        <taxon>Pseudomonadati</taxon>
        <taxon>Pseudomonadota</taxon>
        <taxon>Gammaproteobacteria</taxon>
        <taxon>Candidatus Kentrum</taxon>
    </lineage>
</organism>
<evidence type="ECO:0000256" key="5">
    <source>
        <dbReference type="ARBA" id="ARBA00023070"/>
    </source>
</evidence>
<dbReference type="InterPro" id="IPR050281">
    <property type="entry name" value="Flavin_monoamine_oxidase"/>
</dbReference>
<dbReference type="InterPro" id="IPR002937">
    <property type="entry name" value="Amino_oxidase"/>
</dbReference>
<comment type="pathway">
    <text evidence="1">Plant hormone metabolism; auxin biosynthesis.</text>
</comment>
<reference evidence="8" key="1">
    <citation type="submission" date="2019-02" db="EMBL/GenBank/DDBJ databases">
        <authorList>
            <person name="Gruber-Vodicka R. H."/>
            <person name="Seah K. B. B."/>
        </authorList>
    </citation>
    <scope>NUCLEOTIDE SEQUENCE</scope>
    <source>
        <strain evidence="8">BECK_BZ131</strain>
    </source>
</reference>